<keyword evidence="1" id="KW-1185">Reference proteome</keyword>
<accession>A0A914QVC8</accession>
<dbReference type="WBParaSite" id="PDA_v2.g7957.t1">
    <property type="protein sequence ID" value="PDA_v2.g7957.t1"/>
    <property type="gene ID" value="PDA_v2.g7957"/>
</dbReference>
<reference evidence="2" key="1">
    <citation type="submission" date="2022-11" db="UniProtKB">
        <authorList>
            <consortium name="WormBaseParasite"/>
        </authorList>
    </citation>
    <scope>IDENTIFICATION</scope>
</reference>
<organism evidence="1 2">
    <name type="scientific">Panagrolaimus davidi</name>
    <dbReference type="NCBI Taxonomy" id="227884"/>
    <lineage>
        <taxon>Eukaryota</taxon>
        <taxon>Metazoa</taxon>
        <taxon>Ecdysozoa</taxon>
        <taxon>Nematoda</taxon>
        <taxon>Chromadorea</taxon>
        <taxon>Rhabditida</taxon>
        <taxon>Tylenchina</taxon>
        <taxon>Panagrolaimomorpha</taxon>
        <taxon>Panagrolaimoidea</taxon>
        <taxon>Panagrolaimidae</taxon>
        <taxon>Panagrolaimus</taxon>
    </lineage>
</organism>
<protein>
    <submittedName>
        <fullName evidence="2">Uncharacterized protein</fullName>
    </submittedName>
</protein>
<evidence type="ECO:0000313" key="2">
    <source>
        <dbReference type="WBParaSite" id="PDA_v2.g7957.t1"/>
    </source>
</evidence>
<dbReference type="Proteomes" id="UP000887578">
    <property type="component" value="Unplaced"/>
</dbReference>
<evidence type="ECO:0000313" key="1">
    <source>
        <dbReference type="Proteomes" id="UP000887578"/>
    </source>
</evidence>
<sequence length="79" mass="9288">MFNTFEKNSYTFLPAEVVKAYKKATKLYPLIKAAENSNNIEDWFNTIIKFDDNEFIENNIECVLYEDFPKANFVGHKVL</sequence>
<dbReference type="AlphaFoldDB" id="A0A914QVC8"/>
<proteinExistence type="predicted"/>
<name>A0A914QVC8_9BILA</name>